<dbReference type="GO" id="GO:0005886">
    <property type="term" value="C:plasma membrane"/>
    <property type="evidence" value="ECO:0007669"/>
    <property type="project" value="TreeGrafter"/>
</dbReference>
<evidence type="ECO:0000256" key="2">
    <source>
        <dbReference type="SAM" id="Phobius"/>
    </source>
</evidence>
<sequence>MNFFSLFLKIFGAIFITIVVAIGIIIATVDPNDYRGEITELVKKETGRDLQIQSLSLSFFPRFGFNLENTTLSNAKGFTAQAFLHIDNVQLGAAILPLLSQNLEIDTLTLHGLTLNLEKNANGITNWADLVKSDTQDKAAKKEEPTEPKNPLETLANLQFDGIDIQNGKILWQDQTTNQNIHLNIQKFSTGAITFGKFFDIALTAETTLSKPTLTTQIALNIEAKLEQTGEYEIRNLKLTTSTTGKGIPVEKVTKTLNIPTLNLALADNKLNLPSLTLDYDVTGGKDFSLKNITGQLQVDALSGDLSTQTFQAQQLTLQSYLTGDTLPNGKIEATLSMQPHLNLTQETATLQQLALTAMGIKTTGVVKATNILSGAQINTQLDIEKTDLRALLTQLKITLPEMSDNTSLTQFAATFNIDFNAKEQALTINKLKLTLDDSQLTGTASVSQFDRPDIRYDLALNKIDLNRYLPTKKEPLETKKTTPVVEEAEIQLPAELLRKLTLNGTFKANQVTYDKLHPKNIIVIIKGAKGKIVANPIKTDLFNTTINAQAGVDVSGNTQKFSFKLNSKNIPIGDALVAAANIDKLSGTGMIDLAITTTGSKLAQFKQNLTGTTSFNLANGAIKGFNLAQTIREAQAKMAGKPVPKSKEELKTDFSSFIAQTTIKQGIITTQKLTAQAPFMRISGSGSVNLPKESLNYLIRAKIVATDKGQGGEELQSLNGLTIPVKLKGSYISPKVSLDISGLLAEKTKAELEQKKEQVINEAKQQVDKQLKETQKEVEKQLEEKLKDDLLKGFKF</sequence>
<keyword evidence="2" id="KW-0812">Transmembrane</keyword>
<dbReference type="GO" id="GO:0090313">
    <property type="term" value="P:regulation of protein targeting to membrane"/>
    <property type="evidence" value="ECO:0007669"/>
    <property type="project" value="TreeGrafter"/>
</dbReference>
<accession>A0A3B0W813</accession>
<dbReference type="PANTHER" id="PTHR30441">
    <property type="entry name" value="DUF748 DOMAIN-CONTAINING PROTEIN"/>
    <property type="match status" value="1"/>
</dbReference>
<proteinExistence type="predicted"/>
<keyword evidence="2" id="KW-1133">Transmembrane helix</keyword>
<dbReference type="AlphaFoldDB" id="A0A3B0W813"/>
<dbReference type="InterPro" id="IPR007844">
    <property type="entry name" value="AsmA"/>
</dbReference>
<feature type="transmembrane region" description="Helical" evidence="2">
    <location>
        <begin position="7"/>
        <end position="29"/>
    </location>
</feature>
<feature type="coiled-coil region" evidence="1">
    <location>
        <begin position="746"/>
        <end position="789"/>
    </location>
</feature>
<gene>
    <name evidence="4" type="ORF">MNBD_GAMMA03-1739</name>
</gene>
<feature type="domain" description="AsmA" evidence="3">
    <location>
        <begin position="7"/>
        <end position="673"/>
    </location>
</feature>
<name>A0A3B0W813_9ZZZZ</name>
<evidence type="ECO:0000313" key="4">
    <source>
        <dbReference type="EMBL" id="VAW45459.1"/>
    </source>
</evidence>
<dbReference type="InterPro" id="IPR052894">
    <property type="entry name" value="AsmA-related"/>
</dbReference>
<dbReference type="PANTHER" id="PTHR30441:SF4">
    <property type="entry name" value="PROTEIN ASMA"/>
    <property type="match status" value="1"/>
</dbReference>
<organism evidence="4">
    <name type="scientific">hydrothermal vent metagenome</name>
    <dbReference type="NCBI Taxonomy" id="652676"/>
    <lineage>
        <taxon>unclassified sequences</taxon>
        <taxon>metagenomes</taxon>
        <taxon>ecological metagenomes</taxon>
    </lineage>
</organism>
<reference evidence="4" key="1">
    <citation type="submission" date="2018-06" db="EMBL/GenBank/DDBJ databases">
        <authorList>
            <person name="Zhirakovskaya E."/>
        </authorList>
    </citation>
    <scope>NUCLEOTIDE SEQUENCE</scope>
</reference>
<evidence type="ECO:0000259" key="3">
    <source>
        <dbReference type="Pfam" id="PF05170"/>
    </source>
</evidence>
<dbReference type="Pfam" id="PF05170">
    <property type="entry name" value="AsmA"/>
    <property type="match status" value="1"/>
</dbReference>
<evidence type="ECO:0000256" key="1">
    <source>
        <dbReference type="SAM" id="Coils"/>
    </source>
</evidence>
<keyword evidence="1" id="KW-0175">Coiled coil</keyword>
<dbReference type="EMBL" id="UOFC01000057">
    <property type="protein sequence ID" value="VAW45459.1"/>
    <property type="molecule type" value="Genomic_DNA"/>
</dbReference>
<protein>
    <recommendedName>
        <fullName evidence="3">AsmA domain-containing protein</fullName>
    </recommendedName>
</protein>
<keyword evidence="2" id="KW-0472">Membrane</keyword>